<protein>
    <submittedName>
        <fullName evidence="1">Uncharacterized protein</fullName>
    </submittedName>
</protein>
<evidence type="ECO:0000313" key="2">
    <source>
        <dbReference type="Proteomes" id="UP000886523"/>
    </source>
</evidence>
<evidence type="ECO:0000313" key="1">
    <source>
        <dbReference type="EMBL" id="KAF9503325.1"/>
    </source>
</evidence>
<gene>
    <name evidence="1" type="ORF">BS47DRAFT_1309967</name>
</gene>
<proteinExistence type="predicted"/>
<reference evidence="1" key="1">
    <citation type="journal article" date="2020" name="Nat. Commun.">
        <title>Large-scale genome sequencing of mycorrhizal fungi provides insights into the early evolution of symbiotic traits.</title>
        <authorList>
            <person name="Miyauchi S."/>
            <person name="Kiss E."/>
            <person name="Kuo A."/>
            <person name="Drula E."/>
            <person name="Kohler A."/>
            <person name="Sanchez-Garcia M."/>
            <person name="Morin E."/>
            <person name="Andreopoulos B."/>
            <person name="Barry K.W."/>
            <person name="Bonito G."/>
            <person name="Buee M."/>
            <person name="Carver A."/>
            <person name="Chen C."/>
            <person name="Cichocki N."/>
            <person name="Clum A."/>
            <person name="Culley D."/>
            <person name="Crous P.W."/>
            <person name="Fauchery L."/>
            <person name="Girlanda M."/>
            <person name="Hayes R.D."/>
            <person name="Keri Z."/>
            <person name="LaButti K."/>
            <person name="Lipzen A."/>
            <person name="Lombard V."/>
            <person name="Magnuson J."/>
            <person name="Maillard F."/>
            <person name="Murat C."/>
            <person name="Nolan M."/>
            <person name="Ohm R.A."/>
            <person name="Pangilinan J."/>
            <person name="Pereira M.F."/>
            <person name="Perotto S."/>
            <person name="Peter M."/>
            <person name="Pfister S."/>
            <person name="Riley R."/>
            <person name="Sitrit Y."/>
            <person name="Stielow J.B."/>
            <person name="Szollosi G."/>
            <person name="Zifcakova L."/>
            <person name="Stursova M."/>
            <person name="Spatafora J.W."/>
            <person name="Tedersoo L."/>
            <person name="Vaario L.M."/>
            <person name="Yamada A."/>
            <person name="Yan M."/>
            <person name="Wang P."/>
            <person name="Xu J."/>
            <person name="Bruns T."/>
            <person name="Baldrian P."/>
            <person name="Vilgalys R."/>
            <person name="Dunand C."/>
            <person name="Henrissat B."/>
            <person name="Grigoriev I.V."/>
            <person name="Hibbett D."/>
            <person name="Nagy L.G."/>
            <person name="Martin F.M."/>
        </authorList>
    </citation>
    <scope>NUCLEOTIDE SEQUENCE</scope>
    <source>
        <strain evidence="1">UP504</strain>
    </source>
</reference>
<accession>A0A9P6ADF4</accession>
<dbReference type="AlphaFoldDB" id="A0A9P6ADF4"/>
<keyword evidence="2" id="KW-1185">Reference proteome</keyword>
<dbReference type="Proteomes" id="UP000886523">
    <property type="component" value="Unassembled WGS sequence"/>
</dbReference>
<dbReference type="EMBL" id="MU129382">
    <property type="protein sequence ID" value="KAF9503325.1"/>
    <property type="molecule type" value="Genomic_DNA"/>
</dbReference>
<comment type="caution">
    <text evidence="1">The sequence shown here is derived from an EMBL/GenBank/DDBJ whole genome shotgun (WGS) entry which is preliminary data.</text>
</comment>
<name>A0A9P6ADF4_9AGAM</name>
<sequence length="50" mass="5488">MLDAWEEAPHGAIRPEKLDHKGLFSLDVDGVIWKGLCILEVGLGDDHPPP</sequence>
<organism evidence="1 2">
    <name type="scientific">Hydnum rufescens UP504</name>
    <dbReference type="NCBI Taxonomy" id="1448309"/>
    <lineage>
        <taxon>Eukaryota</taxon>
        <taxon>Fungi</taxon>
        <taxon>Dikarya</taxon>
        <taxon>Basidiomycota</taxon>
        <taxon>Agaricomycotina</taxon>
        <taxon>Agaricomycetes</taxon>
        <taxon>Cantharellales</taxon>
        <taxon>Hydnaceae</taxon>
        <taxon>Hydnum</taxon>
    </lineage>
</organism>